<accession>A0ACB9ZYQ9</accession>
<comment type="caution">
    <text evidence="1">The sequence shown here is derived from an EMBL/GenBank/DDBJ whole genome shotgun (WGS) entry which is preliminary data.</text>
</comment>
<name>A0ACB9ZYQ9_CATRO</name>
<sequence length="90" mass="10435">MEAINPVRIMLFWDSEIARDAYDIANEPNYITYRTGKKNIEISRYGSQYLECSNDDKGAFVLRDASYLWTIPADLSKEGIHILVEFEPIE</sequence>
<proteinExistence type="predicted"/>
<dbReference type="Proteomes" id="UP001060085">
    <property type="component" value="Linkage Group LG07"/>
</dbReference>
<gene>
    <name evidence="1" type="ORF">M9H77_30959</name>
</gene>
<dbReference type="EMBL" id="CM044707">
    <property type="protein sequence ID" value="KAI5653772.1"/>
    <property type="molecule type" value="Genomic_DNA"/>
</dbReference>
<evidence type="ECO:0000313" key="1">
    <source>
        <dbReference type="EMBL" id="KAI5653772.1"/>
    </source>
</evidence>
<keyword evidence="2" id="KW-1185">Reference proteome</keyword>
<organism evidence="1 2">
    <name type="scientific">Catharanthus roseus</name>
    <name type="common">Madagascar periwinkle</name>
    <name type="synonym">Vinca rosea</name>
    <dbReference type="NCBI Taxonomy" id="4058"/>
    <lineage>
        <taxon>Eukaryota</taxon>
        <taxon>Viridiplantae</taxon>
        <taxon>Streptophyta</taxon>
        <taxon>Embryophyta</taxon>
        <taxon>Tracheophyta</taxon>
        <taxon>Spermatophyta</taxon>
        <taxon>Magnoliopsida</taxon>
        <taxon>eudicotyledons</taxon>
        <taxon>Gunneridae</taxon>
        <taxon>Pentapetalae</taxon>
        <taxon>asterids</taxon>
        <taxon>lamiids</taxon>
        <taxon>Gentianales</taxon>
        <taxon>Apocynaceae</taxon>
        <taxon>Rauvolfioideae</taxon>
        <taxon>Vinceae</taxon>
        <taxon>Catharanthinae</taxon>
        <taxon>Catharanthus</taxon>
    </lineage>
</organism>
<evidence type="ECO:0000313" key="2">
    <source>
        <dbReference type="Proteomes" id="UP001060085"/>
    </source>
</evidence>
<protein>
    <submittedName>
        <fullName evidence="1">Uncharacterized protein</fullName>
    </submittedName>
</protein>
<reference evidence="2" key="1">
    <citation type="journal article" date="2023" name="Nat. Plants">
        <title>Single-cell RNA sequencing provides a high-resolution roadmap for understanding the multicellular compartmentation of specialized metabolism.</title>
        <authorList>
            <person name="Sun S."/>
            <person name="Shen X."/>
            <person name="Li Y."/>
            <person name="Li Y."/>
            <person name="Wang S."/>
            <person name="Li R."/>
            <person name="Zhang H."/>
            <person name="Shen G."/>
            <person name="Guo B."/>
            <person name="Wei J."/>
            <person name="Xu J."/>
            <person name="St-Pierre B."/>
            <person name="Chen S."/>
            <person name="Sun C."/>
        </authorList>
    </citation>
    <scope>NUCLEOTIDE SEQUENCE [LARGE SCALE GENOMIC DNA]</scope>
</reference>